<dbReference type="EMBL" id="ML976748">
    <property type="protein sequence ID" value="KAF1966318.1"/>
    <property type="molecule type" value="Genomic_DNA"/>
</dbReference>
<proteinExistence type="predicted"/>
<feature type="compositionally biased region" description="Low complexity" evidence="1">
    <location>
        <begin position="168"/>
        <end position="179"/>
    </location>
</feature>
<feature type="compositionally biased region" description="Basic and acidic residues" evidence="1">
    <location>
        <begin position="98"/>
        <end position="113"/>
    </location>
</feature>
<protein>
    <submittedName>
        <fullName evidence="2">Uncharacterized protein</fullName>
    </submittedName>
</protein>
<name>A0A6A5UNM8_9PLEO</name>
<gene>
    <name evidence="2" type="ORF">BU23DRAFT_327872</name>
</gene>
<feature type="compositionally biased region" description="Polar residues" evidence="1">
    <location>
        <begin position="150"/>
        <end position="162"/>
    </location>
</feature>
<evidence type="ECO:0000313" key="3">
    <source>
        <dbReference type="Proteomes" id="UP000800036"/>
    </source>
</evidence>
<reference evidence="2" key="1">
    <citation type="journal article" date="2020" name="Stud. Mycol.">
        <title>101 Dothideomycetes genomes: a test case for predicting lifestyles and emergence of pathogens.</title>
        <authorList>
            <person name="Haridas S."/>
            <person name="Albert R."/>
            <person name="Binder M."/>
            <person name="Bloem J."/>
            <person name="Labutti K."/>
            <person name="Salamov A."/>
            <person name="Andreopoulos B."/>
            <person name="Baker S."/>
            <person name="Barry K."/>
            <person name="Bills G."/>
            <person name="Bluhm B."/>
            <person name="Cannon C."/>
            <person name="Castanera R."/>
            <person name="Culley D."/>
            <person name="Daum C."/>
            <person name="Ezra D."/>
            <person name="Gonzalez J."/>
            <person name="Henrissat B."/>
            <person name="Kuo A."/>
            <person name="Liang C."/>
            <person name="Lipzen A."/>
            <person name="Lutzoni F."/>
            <person name="Magnuson J."/>
            <person name="Mondo S."/>
            <person name="Nolan M."/>
            <person name="Ohm R."/>
            <person name="Pangilinan J."/>
            <person name="Park H.-J."/>
            <person name="Ramirez L."/>
            <person name="Alfaro M."/>
            <person name="Sun H."/>
            <person name="Tritt A."/>
            <person name="Yoshinaga Y."/>
            <person name="Zwiers L.-H."/>
            <person name="Turgeon B."/>
            <person name="Goodwin S."/>
            <person name="Spatafora J."/>
            <person name="Crous P."/>
            <person name="Grigoriev I."/>
        </authorList>
    </citation>
    <scope>NUCLEOTIDE SEQUENCE</scope>
    <source>
        <strain evidence="2">CBS 107.79</strain>
    </source>
</reference>
<organism evidence="2 3">
    <name type="scientific">Bimuria novae-zelandiae CBS 107.79</name>
    <dbReference type="NCBI Taxonomy" id="1447943"/>
    <lineage>
        <taxon>Eukaryota</taxon>
        <taxon>Fungi</taxon>
        <taxon>Dikarya</taxon>
        <taxon>Ascomycota</taxon>
        <taxon>Pezizomycotina</taxon>
        <taxon>Dothideomycetes</taxon>
        <taxon>Pleosporomycetidae</taxon>
        <taxon>Pleosporales</taxon>
        <taxon>Massarineae</taxon>
        <taxon>Didymosphaeriaceae</taxon>
        <taxon>Bimuria</taxon>
    </lineage>
</organism>
<dbReference type="AlphaFoldDB" id="A0A6A5UNM8"/>
<evidence type="ECO:0000256" key="1">
    <source>
        <dbReference type="SAM" id="MobiDB-lite"/>
    </source>
</evidence>
<dbReference type="OrthoDB" id="3799637at2759"/>
<feature type="region of interest" description="Disordered" evidence="1">
    <location>
        <begin position="150"/>
        <end position="184"/>
    </location>
</feature>
<dbReference type="Proteomes" id="UP000800036">
    <property type="component" value="Unassembled WGS sequence"/>
</dbReference>
<feature type="region of interest" description="Disordered" evidence="1">
    <location>
        <begin position="70"/>
        <end position="125"/>
    </location>
</feature>
<keyword evidence="3" id="KW-1185">Reference proteome</keyword>
<accession>A0A6A5UNM8</accession>
<evidence type="ECO:0000313" key="2">
    <source>
        <dbReference type="EMBL" id="KAF1966318.1"/>
    </source>
</evidence>
<sequence>MPCSKHHHKPWPTSGQHNLLIEACETQCGWCTYSTRAKGQANNLRVHAQRHTENPKYDSLKHITIVRGSAGRSRVALRSPAAPGSLRSTSSDSPVPPRPREWDEMPHKTHESKPAPVDQSPQELPGDVDLLLSRIHALKTFLIENEQSYAAKQPNSVPSVSRSPAEASTPPHSSNTPPHQGRRESRIPMVPTQELPLFPPYPKNTRATLSTIRPIYVCNHGEFSGPCFICCSR</sequence>